<comment type="subcellular location">
    <subcellularLocation>
        <location evidence="1">Membrane</location>
        <topology evidence="1">Multi-pass membrane protein</topology>
    </subcellularLocation>
</comment>
<keyword evidence="13" id="KW-0675">Receptor</keyword>
<accession>A0AAD9Q5B1</accession>
<keyword evidence="2" id="KW-0813">Transport</keyword>
<evidence type="ECO:0000256" key="2">
    <source>
        <dbReference type="ARBA" id="ARBA00022448"/>
    </source>
</evidence>
<reference evidence="13" key="1">
    <citation type="journal article" date="2023" name="G3 (Bethesda)">
        <title>Whole genome assembly and annotation of the endangered Caribbean coral Acropora cervicornis.</title>
        <authorList>
            <person name="Selwyn J.D."/>
            <person name="Vollmer S.V."/>
        </authorList>
    </citation>
    <scope>NUCLEOTIDE SEQUENCE</scope>
    <source>
        <strain evidence="13">K2</strain>
    </source>
</reference>
<dbReference type="InterPro" id="IPR052076">
    <property type="entry name" value="TRP_cation_channel"/>
</dbReference>
<keyword evidence="7" id="KW-0406">Ion transport</keyword>
<evidence type="ECO:0000256" key="7">
    <source>
        <dbReference type="ARBA" id="ARBA00023065"/>
    </source>
</evidence>
<dbReference type="AlphaFoldDB" id="A0AAD9Q5B1"/>
<dbReference type="GO" id="GO:0005216">
    <property type="term" value="F:monoatomic ion channel activity"/>
    <property type="evidence" value="ECO:0007669"/>
    <property type="project" value="InterPro"/>
</dbReference>
<evidence type="ECO:0000256" key="1">
    <source>
        <dbReference type="ARBA" id="ARBA00004141"/>
    </source>
</evidence>
<feature type="transmembrane region" description="Helical" evidence="11">
    <location>
        <begin position="6"/>
        <end position="30"/>
    </location>
</feature>
<sequence length="323" mass="38139">MKSLFFVFHCVLAWHKFPFFFIFFILHHFVCFYSEEEIKYVLWDRVSGLTNYCFFFCSWFTQRMAYVRNVLNIVEWICYIAALVFVIPPCDCKLGGKLEVGAVALFFGWMNLILYFRRLSSYGQYVIMLTTMFATLVKVLVLWMLFIMAFGTTFYMIMDKESFSAKFGYSMFSMFVMTIGELNYHDDFMPWENLPFATLTNILFIVLVLGMPIIMMNMLVGLAVGDIDKIQQNALMDRYVLQVQLLLDIERTLPLFILKRVQVHSYADYPNANQSFVAKKMYEMVKDQTDIIKELNQISRLKQKSKEEKKEESKLPGFKMFGF</sequence>
<proteinExistence type="predicted"/>
<dbReference type="GO" id="GO:1902495">
    <property type="term" value="C:transmembrane transporter complex"/>
    <property type="evidence" value="ECO:0007669"/>
    <property type="project" value="TreeGrafter"/>
</dbReference>
<name>A0AAD9Q5B1_ACRCE</name>
<dbReference type="PANTHER" id="PTHR47143">
    <property type="entry name" value="TRANSIENT RECEPTOR POTENTIAL CATION CHANNEL PROTEIN PAINLESS"/>
    <property type="match status" value="1"/>
</dbReference>
<dbReference type="EMBL" id="JARQWQ010000065">
    <property type="protein sequence ID" value="KAK2555057.1"/>
    <property type="molecule type" value="Genomic_DNA"/>
</dbReference>
<feature type="transmembrane region" description="Helical" evidence="11">
    <location>
        <begin position="202"/>
        <end position="224"/>
    </location>
</feature>
<protein>
    <submittedName>
        <fullName evidence="13">Transient receptor potential cation channel subfamily A member 1</fullName>
    </submittedName>
</protein>
<feature type="transmembrane region" description="Helical" evidence="11">
    <location>
        <begin position="122"/>
        <end position="151"/>
    </location>
</feature>
<organism evidence="13 14">
    <name type="scientific">Acropora cervicornis</name>
    <name type="common">Staghorn coral</name>
    <dbReference type="NCBI Taxonomy" id="6130"/>
    <lineage>
        <taxon>Eukaryota</taxon>
        <taxon>Metazoa</taxon>
        <taxon>Cnidaria</taxon>
        <taxon>Anthozoa</taxon>
        <taxon>Hexacorallia</taxon>
        <taxon>Scleractinia</taxon>
        <taxon>Astrocoeniina</taxon>
        <taxon>Acroporidae</taxon>
        <taxon>Acropora</taxon>
    </lineage>
</organism>
<evidence type="ECO:0000256" key="5">
    <source>
        <dbReference type="ARBA" id="ARBA00022989"/>
    </source>
</evidence>
<feature type="domain" description="Ion transport" evidence="12">
    <location>
        <begin position="17"/>
        <end position="233"/>
    </location>
</feature>
<feature type="transmembrane region" description="Helical" evidence="11">
    <location>
        <begin position="42"/>
        <end position="61"/>
    </location>
</feature>
<feature type="transmembrane region" description="Helical" evidence="11">
    <location>
        <begin position="98"/>
        <end position="116"/>
    </location>
</feature>
<keyword evidence="3 11" id="KW-0812">Transmembrane</keyword>
<keyword evidence="5 11" id="KW-1133">Transmembrane helix</keyword>
<dbReference type="PANTHER" id="PTHR47143:SF1">
    <property type="entry name" value="ION_TRANS DOMAIN-CONTAINING PROTEIN"/>
    <property type="match status" value="1"/>
</dbReference>
<evidence type="ECO:0000256" key="8">
    <source>
        <dbReference type="ARBA" id="ARBA00023136"/>
    </source>
</evidence>
<keyword evidence="9" id="KW-0325">Glycoprotein</keyword>
<evidence type="ECO:0000313" key="14">
    <source>
        <dbReference type="Proteomes" id="UP001249851"/>
    </source>
</evidence>
<reference evidence="13" key="2">
    <citation type="journal article" date="2023" name="Science">
        <title>Genomic signatures of disease resistance in endangered staghorn corals.</title>
        <authorList>
            <person name="Vollmer S.V."/>
            <person name="Selwyn J.D."/>
            <person name="Despard B.A."/>
            <person name="Roesel C.L."/>
        </authorList>
    </citation>
    <scope>NUCLEOTIDE SEQUENCE</scope>
    <source>
        <strain evidence="13">K2</strain>
    </source>
</reference>
<feature type="transmembrane region" description="Helical" evidence="11">
    <location>
        <begin position="67"/>
        <end position="86"/>
    </location>
</feature>
<evidence type="ECO:0000256" key="10">
    <source>
        <dbReference type="ARBA" id="ARBA00023303"/>
    </source>
</evidence>
<keyword evidence="4" id="KW-0677">Repeat</keyword>
<keyword evidence="8 11" id="KW-0472">Membrane</keyword>
<dbReference type="Proteomes" id="UP001249851">
    <property type="component" value="Unassembled WGS sequence"/>
</dbReference>
<evidence type="ECO:0000256" key="4">
    <source>
        <dbReference type="ARBA" id="ARBA00022737"/>
    </source>
</evidence>
<evidence type="ECO:0000256" key="11">
    <source>
        <dbReference type="SAM" id="Phobius"/>
    </source>
</evidence>
<evidence type="ECO:0000256" key="6">
    <source>
        <dbReference type="ARBA" id="ARBA00023043"/>
    </source>
</evidence>
<dbReference type="Pfam" id="PF00520">
    <property type="entry name" value="Ion_trans"/>
    <property type="match status" value="1"/>
</dbReference>
<evidence type="ECO:0000256" key="9">
    <source>
        <dbReference type="ARBA" id="ARBA00023180"/>
    </source>
</evidence>
<evidence type="ECO:0000313" key="13">
    <source>
        <dbReference type="EMBL" id="KAK2555057.1"/>
    </source>
</evidence>
<keyword evidence="14" id="KW-1185">Reference proteome</keyword>
<comment type="caution">
    <text evidence="13">The sequence shown here is derived from an EMBL/GenBank/DDBJ whole genome shotgun (WGS) entry which is preliminary data.</text>
</comment>
<keyword evidence="6" id="KW-0040">ANK repeat</keyword>
<evidence type="ECO:0000256" key="3">
    <source>
        <dbReference type="ARBA" id="ARBA00022692"/>
    </source>
</evidence>
<dbReference type="InterPro" id="IPR005821">
    <property type="entry name" value="Ion_trans_dom"/>
</dbReference>
<evidence type="ECO:0000259" key="12">
    <source>
        <dbReference type="Pfam" id="PF00520"/>
    </source>
</evidence>
<gene>
    <name evidence="13" type="ORF">P5673_023409</name>
</gene>
<keyword evidence="10" id="KW-0407">Ion channel</keyword>